<feature type="binding site" evidence="16">
    <location>
        <position position="141"/>
    </location>
    <ligand>
        <name>K(+)</name>
        <dbReference type="ChEBI" id="CHEBI:29103"/>
    </ligand>
</feature>
<keyword evidence="12 16" id="KW-0630">Potassium</keyword>
<keyword evidence="18" id="KW-1185">Reference proteome</keyword>
<protein>
    <recommendedName>
        <fullName evidence="15 16">Type III pantothenate kinase</fullName>
        <ecNumber evidence="6 16">2.7.1.33</ecNumber>
    </recommendedName>
    <alternativeName>
        <fullName evidence="16">PanK-III</fullName>
    </alternativeName>
    <alternativeName>
        <fullName evidence="16">Pantothenic acid kinase</fullName>
    </alternativeName>
</protein>
<keyword evidence="8 16" id="KW-0808">Transferase</keyword>
<comment type="similarity">
    <text evidence="14 16">Belongs to the type III pantothenate kinase family.</text>
</comment>
<feature type="binding site" evidence="16">
    <location>
        <begin position="117"/>
        <end position="120"/>
    </location>
    <ligand>
        <name>substrate</name>
    </ligand>
</feature>
<dbReference type="RefSeq" id="WP_252853097.1">
    <property type="nucleotide sequence ID" value="NZ_JAMXLR010000051.1"/>
</dbReference>
<dbReference type="HAMAP" id="MF_01274">
    <property type="entry name" value="Pantothen_kinase_3"/>
    <property type="match status" value="1"/>
</dbReference>
<feature type="active site" description="Proton acceptor" evidence="16">
    <location>
        <position position="119"/>
    </location>
</feature>
<dbReference type="SUPFAM" id="SSF53067">
    <property type="entry name" value="Actin-like ATPase domain"/>
    <property type="match status" value="2"/>
</dbReference>
<dbReference type="GO" id="GO:0005737">
    <property type="term" value="C:cytoplasm"/>
    <property type="evidence" value="ECO:0007669"/>
    <property type="project" value="UniProtKB-SubCell"/>
</dbReference>
<keyword evidence="10 16" id="KW-0418">Kinase</keyword>
<gene>
    <name evidence="16" type="primary">coaX</name>
    <name evidence="17" type="ORF">NG895_13825</name>
</gene>
<comment type="subcellular location">
    <subcellularLocation>
        <location evidence="3 16">Cytoplasm</location>
    </subcellularLocation>
</comment>
<evidence type="ECO:0000256" key="10">
    <source>
        <dbReference type="ARBA" id="ARBA00022777"/>
    </source>
</evidence>
<feature type="binding site" evidence="16">
    <location>
        <begin position="10"/>
        <end position="17"/>
    </location>
    <ligand>
        <name>ATP</name>
        <dbReference type="ChEBI" id="CHEBI:30616"/>
    </ligand>
</feature>
<evidence type="ECO:0000256" key="4">
    <source>
        <dbReference type="ARBA" id="ARBA00005225"/>
    </source>
</evidence>
<dbReference type="InterPro" id="IPR043129">
    <property type="entry name" value="ATPase_NBD"/>
</dbReference>
<evidence type="ECO:0000256" key="14">
    <source>
        <dbReference type="ARBA" id="ARBA00038036"/>
    </source>
</evidence>
<evidence type="ECO:0000256" key="16">
    <source>
        <dbReference type="HAMAP-Rule" id="MF_01274"/>
    </source>
</evidence>
<proteinExistence type="inferred from homology"/>
<comment type="pathway">
    <text evidence="4 16">Cofactor biosynthesis; coenzyme A biosynthesis; CoA from (R)-pantothenate: step 1/5.</text>
</comment>
<dbReference type="Pfam" id="PF03309">
    <property type="entry name" value="Pan_kinase"/>
    <property type="match status" value="1"/>
</dbReference>
<evidence type="ECO:0000256" key="15">
    <source>
        <dbReference type="ARBA" id="ARBA00040883"/>
    </source>
</evidence>
<dbReference type="EC" id="2.7.1.33" evidence="6 16"/>
<evidence type="ECO:0000313" key="17">
    <source>
        <dbReference type="EMBL" id="MCO6044984.1"/>
    </source>
</evidence>
<evidence type="ECO:0000256" key="7">
    <source>
        <dbReference type="ARBA" id="ARBA00022490"/>
    </source>
</evidence>
<dbReference type="PANTHER" id="PTHR34265">
    <property type="entry name" value="TYPE III PANTOTHENATE KINASE"/>
    <property type="match status" value="1"/>
</dbReference>
<keyword evidence="7 16" id="KW-0963">Cytoplasm</keyword>
<evidence type="ECO:0000256" key="11">
    <source>
        <dbReference type="ARBA" id="ARBA00022840"/>
    </source>
</evidence>
<keyword evidence="16" id="KW-0479">Metal-binding</keyword>
<evidence type="ECO:0000256" key="2">
    <source>
        <dbReference type="ARBA" id="ARBA00001958"/>
    </source>
</evidence>
<comment type="function">
    <text evidence="16">Catalyzes the phosphorylation of pantothenate (Pan), the first step in CoA biosynthesis.</text>
</comment>
<dbReference type="GO" id="GO:0015937">
    <property type="term" value="P:coenzyme A biosynthetic process"/>
    <property type="evidence" value="ECO:0007669"/>
    <property type="project" value="UniProtKB-UniRule"/>
</dbReference>
<evidence type="ECO:0000256" key="1">
    <source>
        <dbReference type="ARBA" id="ARBA00001206"/>
    </source>
</evidence>
<comment type="caution">
    <text evidence="16">Lacks conserved residue(s) required for the propagation of feature annotation.</text>
</comment>
<evidence type="ECO:0000256" key="8">
    <source>
        <dbReference type="ARBA" id="ARBA00022679"/>
    </source>
</evidence>
<dbReference type="EMBL" id="JAMXLR010000051">
    <property type="protein sequence ID" value="MCO6044984.1"/>
    <property type="molecule type" value="Genomic_DNA"/>
</dbReference>
<reference evidence="17" key="1">
    <citation type="submission" date="2022-06" db="EMBL/GenBank/DDBJ databases">
        <title>Aeoliella straminimaris, a novel planctomycete from sediments.</title>
        <authorList>
            <person name="Vitorino I.R."/>
            <person name="Lage O.M."/>
        </authorList>
    </citation>
    <scope>NUCLEOTIDE SEQUENCE</scope>
    <source>
        <strain evidence="17">ICT_H6.2</strain>
    </source>
</reference>
<dbReference type="Proteomes" id="UP001155241">
    <property type="component" value="Unassembled WGS sequence"/>
</dbReference>
<comment type="caution">
    <text evidence="17">The sequence shown here is derived from an EMBL/GenBank/DDBJ whole genome shotgun (WGS) entry which is preliminary data.</text>
</comment>
<evidence type="ECO:0000313" key="18">
    <source>
        <dbReference type="Proteomes" id="UP001155241"/>
    </source>
</evidence>
<organism evidence="17 18">
    <name type="scientific">Aeoliella straminimaris</name>
    <dbReference type="NCBI Taxonomy" id="2954799"/>
    <lineage>
        <taxon>Bacteria</taxon>
        <taxon>Pseudomonadati</taxon>
        <taxon>Planctomycetota</taxon>
        <taxon>Planctomycetia</taxon>
        <taxon>Pirellulales</taxon>
        <taxon>Lacipirellulaceae</taxon>
        <taxon>Aeoliella</taxon>
    </lineage>
</organism>
<evidence type="ECO:0000256" key="12">
    <source>
        <dbReference type="ARBA" id="ARBA00022958"/>
    </source>
</evidence>
<evidence type="ECO:0000256" key="5">
    <source>
        <dbReference type="ARBA" id="ARBA00011738"/>
    </source>
</evidence>
<comment type="catalytic activity">
    <reaction evidence="1 16">
        <text>(R)-pantothenate + ATP = (R)-4'-phosphopantothenate + ADP + H(+)</text>
        <dbReference type="Rhea" id="RHEA:16373"/>
        <dbReference type="ChEBI" id="CHEBI:10986"/>
        <dbReference type="ChEBI" id="CHEBI:15378"/>
        <dbReference type="ChEBI" id="CHEBI:29032"/>
        <dbReference type="ChEBI" id="CHEBI:30616"/>
        <dbReference type="ChEBI" id="CHEBI:456216"/>
        <dbReference type="EC" id="2.7.1.33"/>
    </reaction>
</comment>
<keyword evidence="9 16" id="KW-0547">Nucleotide-binding</keyword>
<dbReference type="CDD" id="cd24015">
    <property type="entry name" value="ASKHA_NBD_PanK-III"/>
    <property type="match status" value="1"/>
</dbReference>
<evidence type="ECO:0000256" key="13">
    <source>
        <dbReference type="ARBA" id="ARBA00022993"/>
    </source>
</evidence>
<evidence type="ECO:0000256" key="3">
    <source>
        <dbReference type="ARBA" id="ARBA00004496"/>
    </source>
</evidence>
<evidence type="ECO:0000256" key="9">
    <source>
        <dbReference type="ARBA" id="ARBA00022741"/>
    </source>
</evidence>
<keyword evidence="11 16" id="KW-0067">ATP-binding</keyword>
<comment type="cofactor">
    <cofactor evidence="16">
        <name>NH4(+)</name>
        <dbReference type="ChEBI" id="CHEBI:28938"/>
    </cofactor>
    <cofactor evidence="16">
        <name>K(+)</name>
        <dbReference type="ChEBI" id="CHEBI:29103"/>
    </cofactor>
    <text evidence="16">A monovalent cation. Ammonium or potassium.</text>
</comment>
<dbReference type="GO" id="GO:0046872">
    <property type="term" value="F:metal ion binding"/>
    <property type="evidence" value="ECO:0007669"/>
    <property type="project" value="UniProtKB-KW"/>
</dbReference>
<sequence length="269" mass="27982">MQLQSLVAVDIGNSRLKLGRFDRESGLHAGLPEPVETLAIPLAERRAEFDVAGLADWLSEHVAPGTPIVIGSVSKPATTALVEFLDEFDDGAWNNVRQLAGGDFALENRTQQPERVGIDRLAAALAAGAIRRADTPAIVIDFGTAITVDLLSAEGAFQGGAILPGVGTSAEALHARTDALPAVYVPMEGKSPPAVGTDTASAIHAGLYWGAVGAVRELIARQRDSLVAPPQVFVTGSTSPDMARLLGAPDYTVRYLPHLVLAGLALAAG</sequence>
<comment type="subunit">
    <text evidence="5 16">Homodimer.</text>
</comment>
<dbReference type="PANTHER" id="PTHR34265:SF1">
    <property type="entry name" value="TYPE III PANTOTHENATE KINASE"/>
    <property type="match status" value="1"/>
</dbReference>
<dbReference type="InterPro" id="IPR004619">
    <property type="entry name" value="Type_III_PanK"/>
</dbReference>
<name>A0A9X2JJH3_9BACT</name>
<evidence type="ECO:0000256" key="6">
    <source>
        <dbReference type="ARBA" id="ARBA00012102"/>
    </source>
</evidence>
<dbReference type="GO" id="GO:0004594">
    <property type="term" value="F:pantothenate kinase activity"/>
    <property type="evidence" value="ECO:0007669"/>
    <property type="project" value="UniProtKB-UniRule"/>
</dbReference>
<accession>A0A9X2JJH3</accession>
<dbReference type="Gene3D" id="3.30.420.40">
    <property type="match status" value="2"/>
</dbReference>
<feature type="binding site" evidence="16">
    <location>
        <position position="144"/>
    </location>
    <ligand>
        <name>ATP</name>
        <dbReference type="ChEBI" id="CHEBI:30616"/>
    </ligand>
</feature>
<comment type="cofactor">
    <cofactor evidence="2">
        <name>K(+)</name>
        <dbReference type="ChEBI" id="CHEBI:29103"/>
    </cofactor>
</comment>
<keyword evidence="13 16" id="KW-0173">Coenzyme A biosynthesis</keyword>
<dbReference type="GO" id="GO:0005524">
    <property type="term" value="F:ATP binding"/>
    <property type="evidence" value="ECO:0007669"/>
    <property type="project" value="UniProtKB-UniRule"/>
</dbReference>
<feature type="binding site" evidence="16">
    <location>
        <position position="199"/>
    </location>
    <ligand>
        <name>substrate</name>
    </ligand>
</feature>
<dbReference type="NCBIfam" id="TIGR00671">
    <property type="entry name" value="baf"/>
    <property type="match status" value="1"/>
</dbReference>
<dbReference type="AlphaFoldDB" id="A0A9X2JJH3"/>